<dbReference type="STRING" id="582680.RS86_01083"/>
<dbReference type="RefSeq" id="WP_152642081.1">
    <property type="nucleotide sequence ID" value="NZ_JYIX01000029.1"/>
</dbReference>
<protein>
    <submittedName>
        <fullName evidence="3">Uncharacterized protein</fullName>
    </submittedName>
</protein>
<feature type="transmembrane region" description="Helical" evidence="2">
    <location>
        <begin position="20"/>
        <end position="44"/>
    </location>
</feature>
<accession>A0A0F0LS24</accession>
<evidence type="ECO:0000313" key="4">
    <source>
        <dbReference type="Proteomes" id="UP000033740"/>
    </source>
</evidence>
<name>A0A0F0LS24_9MICO</name>
<dbReference type="EMBL" id="JYIX01000029">
    <property type="protein sequence ID" value="KJL34296.1"/>
    <property type="molecule type" value="Genomic_DNA"/>
</dbReference>
<keyword evidence="2" id="KW-1133">Transmembrane helix</keyword>
<keyword evidence="2" id="KW-0812">Transmembrane</keyword>
<evidence type="ECO:0000256" key="2">
    <source>
        <dbReference type="SAM" id="Phobius"/>
    </source>
</evidence>
<dbReference type="Proteomes" id="UP000033740">
    <property type="component" value="Unassembled WGS sequence"/>
</dbReference>
<evidence type="ECO:0000313" key="3">
    <source>
        <dbReference type="EMBL" id="KJL34296.1"/>
    </source>
</evidence>
<comment type="caution">
    <text evidence="3">The sequence shown here is derived from an EMBL/GenBank/DDBJ whole genome shotgun (WGS) entry which is preliminary data.</text>
</comment>
<dbReference type="PATRIC" id="fig|582680.6.peg.1114"/>
<keyword evidence="4" id="KW-1185">Reference proteome</keyword>
<dbReference type="AlphaFoldDB" id="A0A0F0LS24"/>
<keyword evidence="2" id="KW-0472">Membrane</keyword>
<gene>
    <name evidence="3" type="ORF">RS86_01083</name>
</gene>
<reference evidence="3 4" key="1">
    <citation type="submission" date="2015-02" db="EMBL/GenBank/DDBJ databases">
        <title>Draft genome sequences of ten Microbacterium spp. with emphasis on heavy metal contaminated environments.</title>
        <authorList>
            <person name="Corretto E."/>
        </authorList>
    </citation>
    <scope>NUCLEOTIDE SEQUENCE [LARGE SCALE GENOMIC DNA]</scope>
    <source>
        <strain evidence="3 4">ARN176</strain>
    </source>
</reference>
<sequence length="540" mass="54406">MFRSSMNPSDARNEQGVALVLVVFVMLIGLIAASAIAAAIFFVINGNATNKSNTQAFIAAESGRDAALANVLKNCSLVTRNLIGGGGTAPFYDASVDKCPNTPDPGGPPYKSTFTITSTGFDLSGAKTKVTSQYIRNFTSGIVGGQVAYFDGSFTLTHSQYSGDLVIRSGNYNCTTSKSTIDGDLWVLGGSDGTNGGNVTLSQGCTVTGSIYAAGSVTFGQTSDTVGGSVIAAHDVTISTNGFTIGAADPAVKGGIHAGGAINFTNAKSGTIAGDVLAGGTYTASAGVTIGGSAKGGVAPSPAVFSPTLQDVYAQSAWVDLSTARAPWGSGVDWRTPSSCTADVTALLQTPPAAGKTQIGLDYSACSSAVVVAINGPGKKPGNYVLNYDTVVLVPAAASMDVVLGGSPGPAAGTKTQLFFIHGDPTVNAQPDCSTNVGWAGDGISVPSTMGSGLNLMFYSACGVGKIAGNANPFTGQFYAGGAGQTGWVQPVFTCQPMKWETAEATSFIDIGCEVGKAGGSGTPSPPQPQIPFLTSQAEQ</sequence>
<organism evidence="3 4">
    <name type="scientific">Microbacterium azadirachtae</name>
    <dbReference type="NCBI Taxonomy" id="582680"/>
    <lineage>
        <taxon>Bacteria</taxon>
        <taxon>Bacillati</taxon>
        <taxon>Actinomycetota</taxon>
        <taxon>Actinomycetes</taxon>
        <taxon>Micrococcales</taxon>
        <taxon>Microbacteriaceae</taxon>
        <taxon>Microbacterium</taxon>
    </lineage>
</organism>
<feature type="region of interest" description="Disordered" evidence="1">
    <location>
        <begin position="517"/>
        <end position="540"/>
    </location>
</feature>
<proteinExistence type="predicted"/>
<evidence type="ECO:0000256" key="1">
    <source>
        <dbReference type="SAM" id="MobiDB-lite"/>
    </source>
</evidence>